<gene>
    <name evidence="1" type="ORF">QN277_020295</name>
</gene>
<dbReference type="PANTHER" id="PTHR33386:SF5">
    <property type="entry name" value="OS02G0740600 PROTEIN"/>
    <property type="match status" value="1"/>
</dbReference>
<protein>
    <submittedName>
        <fullName evidence="1">Uncharacterized protein</fullName>
    </submittedName>
</protein>
<reference evidence="1" key="1">
    <citation type="submission" date="2023-10" db="EMBL/GenBank/DDBJ databases">
        <title>Chromosome-level genome of the transformable northern wattle, Acacia crassicarpa.</title>
        <authorList>
            <person name="Massaro I."/>
            <person name="Sinha N.R."/>
            <person name="Poethig S."/>
            <person name="Leichty A.R."/>
        </authorList>
    </citation>
    <scope>NUCLEOTIDE SEQUENCE</scope>
    <source>
        <strain evidence="1">Acra3RX</strain>
        <tissue evidence="1">Leaf</tissue>
    </source>
</reference>
<dbReference type="PANTHER" id="PTHR33386">
    <property type="entry name" value="OS02G0740600 PROTEIN"/>
    <property type="match status" value="1"/>
</dbReference>
<keyword evidence="2" id="KW-1185">Reference proteome</keyword>
<proteinExistence type="predicted"/>
<dbReference type="EMBL" id="JAWXYG010000005">
    <property type="protein sequence ID" value="KAK4271632.1"/>
    <property type="molecule type" value="Genomic_DNA"/>
</dbReference>
<accession>A0AAE1JJ84</accession>
<evidence type="ECO:0000313" key="2">
    <source>
        <dbReference type="Proteomes" id="UP001293593"/>
    </source>
</evidence>
<evidence type="ECO:0000313" key="1">
    <source>
        <dbReference type="EMBL" id="KAK4271632.1"/>
    </source>
</evidence>
<dbReference type="Proteomes" id="UP001293593">
    <property type="component" value="Unassembled WGS sequence"/>
</dbReference>
<comment type="caution">
    <text evidence="1">The sequence shown here is derived from an EMBL/GenBank/DDBJ whole genome shotgun (WGS) entry which is preliminary data.</text>
</comment>
<dbReference type="AlphaFoldDB" id="A0AAE1JJ84"/>
<organism evidence="1 2">
    <name type="scientific">Acacia crassicarpa</name>
    <name type="common">northern wattle</name>
    <dbReference type="NCBI Taxonomy" id="499986"/>
    <lineage>
        <taxon>Eukaryota</taxon>
        <taxon>Viridiplantae</taxon>
        <taxon>Streptophyta</taxon>
        <taxon>Embryophyta</taxon>
        <taxon>Tracheophyta</taxon>
        <taxon>Spermatophyta</taxon>
        <taxon>Magnoliopsida</taxon>
        <taxon>eudicotyledons</taxon>
        <taxon>Gunneridae</taxon>
        <taxon>Pentapetalae</taxon>
        <taxon>rosids</taxon>
        <taxon>fabids</taxon>
        <taxon>Fabales</taxon>
        <taxon>Fabaceae</taxon>
        <taxon>Caesalpinioideae</taxon>
        <taxon>mimosoid clade</taxon>
        <taxon>Acacieae</taxon>
        <taxon>Acacia</taxon>
    </lineage>
</organism>
<sequence length="59" mass="6703">MAVDAKNNHIGTAKYKQKVKEGLEKTKCVAKIGMSKLKQGTSISLNWIKSKYHKTFTKY</sequence>
<name>A0AAE1JJ84_9FABA</name>